<dbReference type="EMBL" id="CP111028">
    <property type="protein sequence ID" value="WAR31355.1"/>
    <property type="molecule type" value="Genomic_DNA"/>
</dbReference>
<comment type="function">
    <text evidence="3">Possible regulatory or functional link with the histocompatibility cluster.</text>
</comment>
<dbReference type="PANTHER" id="PTHR45709:SF3">
    <property type="entry name" value="GUANINE NUCLEOTIDE-BINDING PROTEIN-LIKE 1"/>
    <property type="match status" value="1"/>
</dbReference>
<dbReference type="InterPro" id="IPR027417">
    <property type="entry name" value="P-loop_NTPase"/>
</dbReference>
<evidence type="ECO:0000259" key="6">
    <source>
        <dbReference type="Pfam" id="PF01926"/>
    </source>
</evidence>
<gene>
    <name evidence="7" type="ORF">MAR_033897</name>
</gene>
<evidence type="ECO:0000256" key="1">
    <source>
        <dbReference type="ARBA" id="ARBA00022741"/>
    </source>
</evidence>
<keyword evidence="8" id="KW-1185">Reference proteome</keyword>
<accession>A0ABY7GAA9</accession>
<feature type="compositionally biased region" description="Basic residues" evidence="5">
    <location>
        <begin position="1"/>
        <end position="23"/>
    </location>
</feature>
<dbReference type="PANTHER" id="PTHR45709">
    <property type="entry name" value="LARGE SUBUNIT GTPASE 1 HOMOLOG-RELATED"/>
    <property type="match status" value="1"/>
</dbReference>
<dbReference type="Proteomes" id="UP001164746">
    <property type="component" value="Chromosome 17"/>
</dbReference>
<reference evidence="7" key="1">
    <citation type="submission" date="2022-11" db="EMBL/GenBank/DDBJ databases">
        <title>Centuries of genome instability and evolution in soft-shell clam transmissible cancer (bioRxiv).</title>
        <authorList>
            <person name="Hart S.F.M."/>
            <person name="Yonemitsu M.A."/>
            <person name="Giersch R.M."/>
            <person name="Beal B.F."/>
            <person name="Arriagada G."/>
            <person name="Davis B.W."/>
            <person name="Ostrander E.A."/>
            <person name="Goff S.P."/>
            <person name="Metzger M.J."/>
        </authorList>
    </citation>
    <scope>NUCLEOTIDE SEQUENCE</scope>
    <source>
        <strain evidence="7">MELC-2E11</strain>
        <tissue evidence="7">Siphon/mantle</tissue>
    </source>
</reference>
<feature type="region of interest" description="Disordered" evidence="5">
    <location>
        <begin position="279"/>
        <end position="302"/>
    </location>
</feature>
<evidence type="ECO:0000313" key="7">
    <source>
        <dbReference type="EMBL" id="WAR31355.1"/>
    </source>
</evidence>
<dbReference type="Pfam" id="PF01926">
    <property type="entry name" value="MMR_HSR1"/>
    <property type="match status" value="1"/>
</dbReference>
<dbReference type="SUPFAM" id="SSF52540">
    <property type="entry name" value="P-loop containing nucleoside triphosphate hydrolases"/>
    <property type="match status" value="1"/>
</dbReference>
<feature type="compositionally biased region" description="Acidic residues" evidence="5">
    <location>
        <begin position="281"/>
        <end position="300"/>
    </location>
</feature>
<dbReference type="InterPro" id="IPR006073">
    <property type="entry name" value="GTP-bd"/>
</dbReference>
<evidence type="ECO:0000256" key="5">
    <source>
        <dbReference type="SAM" id="MobiDB-lite"/>
    </source>
</evidence>
<feature type="compositionally biased region" description="Acidic residues" evidence="5">
    <location>
        <begin position="415"/>
        <end position="435"/>
    </location>
</feature>
<feature type="domain" description="G" evidence="6">
    <location>
        <begin position="317"/>
        <end position="351"/>
    </location>
</feature>
<organism evidence="7 8">
    <name type="scientific">Mya arenaria</name>
    <name type="common">Soft-shell clam</name>
    <dbReference type="NCBI Taxonomy" id="6604"/>
    <lineage>
        <taxon>Eukaryota</taxon>
        <taxon>Metazoa</taxon>
        <taxon>Spiralia</taxon>
        <taxon>Lophotrochozoa</taxon>
        <taxon>Mollusca</taxon>
        <taxon>Bivalvia</taxon>
        <taxon>Autobranchia</taxon>
        <taxon>Heteroconchia</taxon>
        <taxon>Euheterodonta</taxon>
        <taxon>Imparidentia</taxon>
        <taxon>Neoheterodontei</taxon>
        <taxon>Myida</taxon>
        <taxon>Myoidea</taxon>
        <taxon>Myidae</taxon>
        <taxon>Mya</taxon>
    </lineage>
</organism>
<dbReference type="InterPro" id="IPR043358">
    <property type="entry name" value="GNL1-like"/>
</dbReference>
<sequence>MHRKKPFSAKQKKKQIQEKRKRKQDSGPGYLRGDIKVPVYVDDESNETVASSVLKDVQKVNEQPKRNFDVNRYRLHFFQEDKEVVKARKEKAWQPYKKLAKEELEMEIACDIGTSIEIPKRPPWKYGTPKRQLEANEERYFREYIERIFEEHSQDSLSYFEVNLETWRQLWRVLEMSDVFLIITDIRHPMMHFPPALYKHITHDLNKSAIVVFNKVDLAPPSLVVAWQHFFKQRFPLVEVVCFSSFPKNKEDLQSMTTEIGKIDLSSWEKKIHLDQTEASGIDDDTDESDQSDAPDEVEPELAYQPRDKYKDGVLTIGCVGYPNVGKSSIINGLMGKKVVTWAQKRGFVTAKAARLDAYRSANHLLRIALEGRICLCFYPTGYWKNKEKWETCDETVAFIGLQNSYTKKAKSTSDADDESAESSSEEEEEEENEGSQEGRQLKPKFDTESIVSSNPFALLVDD</sequence>
<name>A0ABY7GAA9_MYAAR</name>
<protein>
    <recommendedName>
        <fullName evidence="4">Guanine nucleotide-binding protein-like 1</fullName>
    </recommendedName>
</protein>
<evidence type="ECO:0000256" key="3">
    <source>
        <dbReference type="ARBA" id="ARBA00037770"/>
    </source>
</evidence>
<dbReference type="Gene3D" id="3.40.50.300">
    <property type="entry name" value="P-loop containing nucleotide triphosphate hydrolases"/>
    <property type="match status" value="1"/>
</dbReference>
<feature type="region of interest" description="Disordered" evidence="5">
    <location>
        <begin position="409"/>
        <end position="449"/>
    </location>
</feature>
<evidence type="ECO:0000256" key="4">
    <source>
        <dbReference type="ARBA" id="ARBA00039902"/>
    </source>
</evidence>
<evidence type="ECO:0000313" key="8">
    <source>
        <dbReference type="Proteomes" id="UP001164746"/>
    </source>
</evidence>
<feature type="region of interest" description="Disordered" evidence="5">
    <location>
        <begin position="1"/>
        <end position="34"/>
    </location>
</feature>
<evidence type="ECO:0000256" key="2">
    <source>
        <dbReference type="ARBA" id="ARBA00023134"/>
    </source>
</evidence>
<keyword evidence="2" id="KW-0342">GTP-binding</keyword>
<proteinExistence type="predicted"/>
<keyword evidence="1" id="KW-0547">Nucleotide-binding</keyword>